<name>A0ABN8NFZ2_9CNID</name>
<feature type="domain" description="UvrD-like helicase C-terminal" evidence="1">
    <location>
        <begin position="575"/>
        <end position="616"/>
    </location>
</feature>
<dbReference type="InterPro" id="IPR027417">
    <property type="entry name" value="P-loop_NTPase"/>
</dbReference>
<evidence type="ECO:0000313" key="2">
    <source>
        <dbReference type="EMBL" id="CAH3107731.1"/>
    </source>
</evidence>
<sequence>MIGAVVRGRGQKDLSDDGKRDWDEEIKNCLDHEYQDWENPQTTYMIPENLQRAGSKGEKAEVQVFNLLKAFGEERNEPMFVVHSYKFKERILQLNDKFKLSNTSRKWKLGEHDFVIIHRQHGFVFIQVKAADKTAKTFREAQRQIEKDTDAMKLFLVTAKFPKKDGHRVFSRYPGFIAMPNCPRPSSEASSYADGIFKEDMSSVEAFAQWWDNNIPSSEHLSQDFILFFLLCLHFLSFAGLVRITRGFPCQSSLDGIHEFLHYITREQLQVLVDTSSAQKWIVGPAGSGKTCLIVEKVIQLAEKILLHSLNEKILAVCYNRPLSVMLRKSFEVALADLLQGEEVSSVVDVKTFDKLLSDIIGSSFNVKDGEENVIRALDSLQQRTSSERSLFSYEHIFVDEGQDLYSDKWPDLLNILHRSSEDPANEVDDLEPSYFWVCYDSNQHLHLSKEKLSPHFRKNLRDSTRLHQVVRNTKKIFSQFVKYFEPTVQPLKPVGVYHGEDGLNINWDDSLKSGAASGEQAIVKHLEYLTKNGVQSRDICILFRDANKQTLDLNLGVEIQNAEELWTNPENNKVVVDSIRRFKGLQSKVVILYDPPFDEAEMKTRELLYTAFSRCYCYLIVISTARGCHALQSLAGLTGSSSTSTSTDSIYLSPSPRAVTGGNYQGGPWELPSKRRHDSTADPGHNVLYKKMKEVAGAYDSYLLKVPNSAIGDSVRMQEYNKLLPSVFQNLLLHPQYSDVTQPALREIVALLEYDVLRHSTNSLHYQKDMDAMKEVIDASTETGEVNDKVGKVLGFQATA</sequence>
<keyword evidence="3" id="KW-1185">Reference proteome</keyword>
<dbReference type="InterPro" id="IPR027785">
    <property type="entry name" value="UvrD-like_helicase_C"/>
</dbReference>
<gene>
    <name evidence="2" type="ORF">PLOB_00016844</name>
</gene>
<reference evidence="2 3" key="1">
    <citation type="submission" date="2022-05" db="EMBL/GenBank/DDBJ databases">
        <authorList>
            <consortium name="Genoscope - CEA"/>
            <person name="William W."/>
        </authorList>
    </citation>
    <scope>NUCLEOTIDE SEQUENCE [LARGE SCALE GENOMIC DNA]</scope>
</reference>
<proteinExistence type="predicted"/>
<dbReference type="SUPFAM" id="SSF52540">
    <property type="entry name" value="P-loop containing nucleoside triphosphate hydrolases"/>
    <property type="match status" value="1"/>
</dbReference>
<dbReference type="Proteomes" id="UP001159405">
    <property type="component" value="Unassembled WGS sequence"/>
</dbReference>
<dbReference type="Gene3D" id="3.40.50.300">
    <property type="entry name" value="P-loop containing nucleotide triphosphate hydrolases"/>
    <property type="match status" value="2"/>
</dbReference>
<dbReference type="EMBL" id="CALNXK010000020">
    <property type="protein sequence ID" value="CAH3107731.1"/>
    <property type="molecule type" value="Genomic_DNA"/>
</dbReference>
<evidence type="ECO:0000259" key="1">
    <source>
        <dbReference type="Pfam" id="PF13538"/>
    </source>
</evidence>
<dbReference type="Pfam" id="PF13538">
    <property type="entry name" value="UvrD_C_2"/>
    <property type="match status" value="1"/>
</dbReference>
<organism evidence="2 3">
    <name type="scientific">Porites lobata</name>
    <dbReference type="NCBI Taxonomy" id="104759"/>
    <lineage>
        <taxon>Eukaryota</taxon>
        <taxon>Metazoa</taxon>
        <taxon>Cnidaria</taxon>
        <taxon>Anthozoa</taxon>
        <taxon>Hexacorallia</taxon>
        <taxon>Scleractinia</taxon>
        <taxon>Fungiina</taxon>
        <taxon>Poritidae</taxon>
        <taxon>Porites</taxon>
    </lineage>
</organism>
<evidence type="ECO:0000313" key="3">
    <source>
        <dbReference type="Proteomes" id="UP001159405"/>
    </source>
</evidence>
<accession>A0ABN8NFZ2</accession>
<comment type="caution">
    <text evidence="2">The sequence shown here is derived from an EMBL/GenBank/DDBJ whole genome shotgun (WGS) entry which is preliminary data.</text>
</comment>
<protein>
    <recommendedName>
        <fullName evidence="1">UvrD-like helicase C-terminal domain-containing protein</fullName>
    </recommendedName>
</protein>